<protein>
    <submittedName>
        <fullName evidence="1">Uncharacterized protein</fullName>
    </submittedName>
</protein>
<evidence type="ECO:0000313" key="1">
    <source>
        <dbReference type="EMBL" id="CAF4443654.1"/>
    </source>
</evidence>
<comment type="caution">
    <text evidence="1">The sequence shown here is derived from an EMBL/GenBank/DDBJ whole genome shotgun (WGS) entry which is preliminary data.</text>
</comment>
<dbReference type="EMBL" id="CAJOAY010034233">
    <property type="protein sequence ID" value="CAF4443654.1"/>
    <property type="molecule type" value="Genomic_DNA"/>
</dbReference>
<feature type="non-terminal residue" evidence="1">
    <location>
        <position position="1"/>
    </location>
</feature>
<name>A0A820S248_9BILA</name>
<dbReference type="AlphaFoldDB" id="A0A820S248"/>
<evidence type="ECO:0000313" key="2">
    <source>
        <dbReference type="Proteomes" id="UP000663881"/>
    </source>
</evidence>
<gene>
    <name evidence="1" type="ORF">OKA104_LOCUS53769</name>
</gene>
<dbReference type="GO" id="GO:0015631">
    <property type="term" value="F:tubulin binding"/>
    <property type="evidence" value="ECO:0007669"/>
    <property type="project" value="InterPro"/>
</dbReference>
<dbReference type="Proteomes" id="UP000663881">
    <property type="component" value="Unassembled WGS sequence"/>
</dbReference>
<organism evidence="1 2">
    <name type="scientific">Adineta steineri</name>
    <dbReference type="NCBI Taxonomy" id="433720"/>
    <lineage>
        <taxon>Eukaryota</taxon>
        <taxon>Metazoa</taxon>
        <taxon>Spiralia</taxon>
        <taxon>Gnathifera</taxon>
        <taxon>Rotifera</taxon>
        <taxon>Eurotatoria</taxon>
        <taxon>Bdelloidea</taxon>
        <taxon>Adinetida</taxon>
        <taxon>Adinetidae</taxon>
        <taxon>Adineta</taxon>
    </lineage>
</organism>
<proteinExistence type="predicted"/>
<dbReference type="PROSITE" id="PS51491">
    <property type="entry name" value="TAU_MAP_2"/>
    <property type="match status" value="1"/>
</dbReference>
<accession>A0A820S248</accession>
<dbReference type="Pfam" id="PF00418">
    <property type="entry name" value="Tubulin-binding"/>
    <property type="match status" value="1"/>
</dbReference>
<dbReference type="InterPro" id="IPR001084">
    <property type="entry name" value="MAP_tubulin-bd_rpt"/>
</dbReference>
<sequence>IPTQKLQWNAKSKIGSLDNAHYKPSGGSATKVCFPFILQISFILSA</sequence>
<reference evidence="1" key="1">
    <citation type="submission" date="2021-02" db="EMBL/GenBank/DDBJ databases">
        <authorList>
            <person name="Nowell W R."/>
        </authorList>
    </citation>
    <scope>NUCLEOTIDE SEQUENCE</scope>
</reference>